<dbReference type="Gene3D" id="3.40.630.30">
    <property type="match status" value="1"/>
</dbReference>
<sequence length="163" mass="17621">MMIRPATVSDAERIAALWNDMIRDSLATFTTEEKTVSATRQLIQERSDAFWVIDEEGDCDLGFVTYGPFRAGPGYAATVEHTIILGPSAQGRGYGRQLMTHAVAAAAAQGHHVMVAGISSANPAAVAFHRALGFRQTGHMPEVGRKAGQWLDLILMQKTLQAP</sequence>
<dbReference type="GO" id="GO:0016747">
    <property type="term" value="F:acyltransferase activity, transferring groups other than amino-acyl groups"/>
    <property type="evidence" value="ECO:0007669"/>
    <property type="project" value="InterPro"/>
</dbReference>
<comment type="caution">
    <text evidence="4">The sequence shown here is derived from an EMBL/GenBank/DDBJ whole genome shotgun (WGS) entry which is preliminary data.</text>
</comment>
<organism evidence="4 5">
    <name type="scientific">Sulfitobacter sediminilitoris</name>
    <dbReference type="NCBI Taxonomy" id="2698830"/>
    <lineage>
        <taxon>Bacteria</taxon>
        <taxon>Pseudomonadati</taxon>
        <taxon>Pseudomonadota</taxon>
        <taxon>Alphaproteobacteria</taxon>
        <taxon>Rhodobacterales</taxon>
        <taxon>Roseobacteraceae</taxon>
        <taxon>Sulfitobacter</taxon>
    </lineage>
</organism>
<evidence type="ECO:0000313" key="4">
    <source>
        <dbReference type="EMBL" id="NEK21315.1"/>
    </source>
</evidence>
<dbReference type="PROSITE" id="PS51186">
    <property type="entry name" value="GNAT"/>
    <property type="match status" value="1"/>
</dbReference>
<protein>
    <submittedName>
        <fullName evidence="4">GNAT family N-acetyltransferase</fullName>
    </submittedName>
</protein>
<keyword evidence="5" id="KW-1185">Reference proteome</keyword>
<dbReference type="PANTHER" id="PTHR43072:SF23">
    <property type="entry name" value="UPF0039 PROTEIN C11D3.02C"/>
    <property type="match status" value="1"/>
</dbReference>
<dbReference type="InterPro" id="IPR000182">
    <property type="entry name" value="GNAT_dom"/>
</dbReference>
<evidence type="ECO:0000313" key="5">
    <source>
        <dbReference type="Proteomes" id="UP000468591"/>
    </source>
</evidence>
<dbReference type="InterPro" id="IPR016181">
    <property type="entry name" value="Acyl_CoA_acyltransferase"/>
</dbReference>
<evidence type="ECO:0000259" key="3">
    <source>
        <dbReference type="PROSITE" id="PS51186"/>
    </source>
</evidence>
<dbReference type="PANTHER" id="PTHR43072">
    <property type="entry name" value="N-ACETYLTRANSFERASE"/>
    <property type="match status" value="1"/>
</dbReference>
<name>A0A6P0C7W8_9RHOB</name>
<dbReference type="Pfam" id="PF00583">
    <property type="entry name" value="Acetyltransf_1"/>
    <property type="match status" value="1"/>
</dbReference>
<feature type="domain" description="N-acetyltransferase" evidence="3">
    <location>
        <begin position="1"/>
        <end position="161"/>
    </location>
</feature>
<keyword evidence="2" id="KW-0012">Acyltransferase</keyword>
<reference evidence="4 5" key="1">
    <citation type="submission" date="2020-01" db="EMBL/GenBank/DDBJ databases">
        <title>Sulfitobacter sediminilitoris sp. nov., isolated from a tidal flat.</title>
        <authorList>
            <person name="Park S."/>
            <person name="Yoon J.-H."/>
        </authorList>
    </citation>
    <scope>NUCLEOTIDE SEQUENCE [LARGE SCALE GENOMIC DNA]</scope>
    <source>
        <strain evidence="4 5">JBTF-M27</strain>
    </source>
</reference>
<keyword evidence="1 4" id="KW-0808">Transferase</keyword>
<dbReference type="CDD" id="cd04301">
    <property type="entry name" value="NAT_SF"/>
    <property type="match status" value="1"/>
</dbReference>
<gene>
    <name evidence="4" type="ORF">GV827_02720</name>
</gene>
<proteinExistence type="predicted"/>
<accession>A0A6P0C7W8</accession>
<evidence type="ECO:0000256" key="1">
    <source>
        <dbReference type="ARBA" id="ARBA00022679"/>
    </source>
</evidence>
<evidence type="ECO:0000256" key="2">
    <source>
        <dbReference type="ARBA" id="ARBA00023315"/>
    </source>
</evidence>
<dbReference type="SUPFAM" id="SSF55729">
    <property type="entry name" value="Acyl-CoA N-acyltransferases (Nat)"/>
    <property type="match status" value="1"/>
</dbReference>
<dbReference type="EMBL" id="JAABNT010000001">
    <property type="protein sequence ID" value="NEK21315.1"/>
    <property type="molecule type" value="Genomic_DNA"/>
</dbReference>
<dbReference type="AlphaFoldDB" id="A0A6P0C7W8"/>
<dbReference type="Proteomes" id="UP000468591">
    <property type="component" value="Unassembled WGS sequence"/>
</dbReference>